<dbReference type="PANTHER" id="PTHR23079">
    <property type="entry name" value="RNA-DEPENDENT RNA POLYMERASE"/>
    <property type="match status" value="1"/>
</dbReference>
<dbReference type="EC" id="2.7.7.48" evidence="1"/>
<evidence type="ECO:0000313" key="3">
    <source>
        <dbReference type="EMBL" id="OBT94343.1"/>
    </source>
</evidence>
<reference evidence="4" key="2">
    <citation type="journal article" date="2018" name="Nat. Commun.">
        <title>Extreme sensitivity to ultraviolet light in the fungal pathogen causing white-nose syndrome of bats.</title>
        <authorList>
            <person name="Palmer J.M."/>
            <person name="Drees K.P."/>
            <person name="Foster J.T."/>
            <person name="Lindner D.L."/>
        </authorList>
    </citation>
    <scope>NUCLEOTIDE SEQUENCE [LARGE SCALE GENOMIC DNA]</scope>
    <source>
        <strain evidence="4">UAMH 10579</strain>
    </source>
</reference>
<accession>A0A1B8GEV7</accession>
<proteinExistence type="inferred from homology"/>
<dbReference type="PANTHER" id="PTHR23079:SF17">
    <property type="entry name" value="RNA-DEPENDENT RNA POLYMERASE"/>
    <property type="match status" value="1"/>
</dbReference>
<sequence>MDETGILEEGEIFCIVEVNGTPKVITRKKLIITRSPALHKGDIQTVTGVTVPDNSPLMNLCNCICFSQKGKRDLPSKLSGGDLDRDLYQIIFDPNARPEWVFPPADYHSPTPIELDRPVERKDMTDFFVQFMATDQLGRIAVLHKVLADQKEHGVLDPDCLLLAEMHSTAVDFSKSGIPVSVKMPRYNKYRPDFMAPGPHVLVQNNKPLEFDAPPEPELFQDDDDVAGYKYYRSEKILGKLYRAIDEREVFGSVQKEGLLAYLNEVDKKTISVSTVLEGIWNYVQYRCQAIPWKHHLDRARGIRDEYEDCVTNISYEYSSQPSRAISEREVFVGNILGKFGAQNKRQHELSISMKERFNDDLTYIVNCIVKDGTAMSEESLAKSIACLNVALEETTYSKTGVELVSFRRCSRRNERRTISRFEEADFAATDKQDKGRLEIADSKTEKSDNTGWWNFMQWRPHFGSRNIRRIAHASRLPNRKDKQLQRAGEIVNSMVKGAMDRLSSLNDDTPYWLRTANLTEKVENQPMETAAQMGIRLTTQDYRNVAINIGREYIRAEFMREIPTTEEMPHEDMDVVVSAVDLAAAHGKEIAERYGVRGDIIRNLSDESIRIFGAIGTQWH</sequence>
<dbReference type="RefSeq" id="XP_018128076.1">
    <property type="nucleotide sequence ID" value="XM_018277195.1"/>
</dbReference>
<keyword evidence="1" id="KW-0696">RNA-directed RNA polymerase</keyword>
<evidence type="ECO:0000256" key="1">
    <source>
        <dbReference type="RuleBase" id="RU363098"/>
    </source>
</evidence>
<dbReference type="GO" id="GO:0003968">
    <property type="term" value="F:RNA-directed RNA polymerase activity"/>
    <property type="evidence" value="ECO:0007669"/>
    <property type="project" value="UniProtKB-KW"/>
</dbReference>
<dbReference type="GO" id="GO:0030422">
    <property type="term" value="P:siRNA processing"/>
    <property type="evidence" value="ECO:0007669"/>
    <property type="project" value="TreeGrafter"/>
</dbReference>
<gene>
    <name evidence="3" type="ORF">VE01_07762</name>
</gene>
<reference evidence="3 4" key="1">
    <citation type="submission" date="2016-03" db="EMBL/GenBank/DDBJ databases">
        <title>Comparative genomics of Pseudogymnoascus destructans, the fungus causing white-nose syndrome of bats.</title>
        <authorList>
            <person name="Palmer J.M."/>
            <person name="Drees K.P."/>
            <person name="Foster J.T."/>
            <person name="Lindner D.L."/>
        </authorList>
    </citation>
    <scope>NUCLEOTIDE SEQUENCE [LARGE SCALE GENOMIC DNA]</scope>
    <source>
        <strain evidence="3 4">UAMH 10579</strain>
    </source>
</reference>
<dbReference type="GO" id="GO:0003723">
    <property type="term" value="F:RNA binding"/>
    <property type="evidence" value="ECO:0007669"/>
    <property type="project" value="UniProtKB-KW"/>
</dbReference>
<keyword evidence="1" id="KW-0694">RNA-binding</keyword>
<dbReference type="STRING" id="342668.A0A1B8GEV7"/>
<name>A0A1B8GEV7_9PEZI</name>
<keyword evidence="4" id="KW-1185">Reference proteome</keyword>
<comment type="catalytic activity">
    <reaction evidence="1">
        <text>RNA(n) + a ribonucleoside 5'-triphosphate = RNA(n+1) + diphosphate</text>
        <dbReference type="Rhea" id="RHEA:21248"/>
        <dbReference type="Rhea" id="RHEA-COMP:14527"/>
        <dbReference type="Rhea" id="RHEA-COMP:17342"/>
        <dbReference type="ChEBI" id="CHEBI:33019"/>
        <dbReference type="ChEBI" id="CHEBI:61557"/>
        <dbReference type="ChEBI" id="CHEBI:140395"/>
        <dbReference type="EC" id="2.7.7.48"/>
    </reaction>
</comment>
<dbReference type="GO" id="GO:0031380">
    <property type="term" value="C:nuclear RNA-directed RNA polymerase complex"/>
    <property type="evidence" value="ECO:0007669"/>
    <property type="project" value="TreeGrafter"/>
</dbReference>
<feature type="domain" description="RDRP core" evidence="2">
    <location>
        <begin position="1"/>
        <end position="245"/>
    </location>
</feature>
<dbReference type="EMBL" id="KV460244">
    <property type="protein sequence ID" value="OBT94343.1"/>
    <property type="molecule type" value="Genomic_DNA"/>
</dbReference>
<dbReference type="AlphaFoldDB" id="A0A1B8GEV7"/>
<dbReference type="InterPro" id="IPR057596">
    <property type="entry name" value="RDRP_core"/>
</dbReference>
<evidence type="ECO:0000259" key="2">
    <source>
        <dbReference type="Pfam" id="PF05183"/>
    </source>
</evidence>
<comment type="similarity">
    <text evidence="1">Belongs to the RdRP family.</text>
</comment>
<keyword evidence="1" id="KW-0548">Nucleotidyltransferase</keyword>
<dbReference type="OrthoDB" id="3943268at2759"/>
<dbReference type="Proteomes" id="UP000091956">
    <property type="component" value="Unassembled WGS sequence"/>
</dbReference>
<organism evidence="3 4">
    <name type="scientific">Pseudogymnoascus verrucosus</name>
    <dbReference type="NCBI Taxonomy" id="342668"/>
    <lineage>
        <taxon>Eukaryota</taxon>
        <taxon>Fungi</taxon>
        <taxon>Dikarya</taxon>
        <taxon>Ascomycota</taxon>
        <taxon>Pezizomycotina</taxon>
        <taxon>Leotiomycetes</taxon>
        <taxon>Thelebolales</taxon>
        <taxon>Thelebolaceae</taxon>
        <taxon>Pseudogymnoascus</taxon>
    </lineage>
</organism>
<dbReference type="Pfam" id="PF05183">
    <property type="entry name" value="RdRP"/>
    <property type="match status" value="1"/>
</dbReference>
<evidence type="ECO:0000313" key="4">
    <source>
        <dbReference type="Proteomes" id="UP000091956"/>
    </source>
</evidence>
<keyword evidence="1" id="KW-0808">Transferase</keyword>
<protein>
    <recommendedName>
        <fullName evidence="1">RNA-dependent RNA polymerase</fullName>
        <ecNumber evidence="1">2.7.7.48</ecNumber>
    </recommendedName>
</protein>
<dbReference type="GeneID" id="28841148"/>
<dbReference type="InterPro" id="IPR007855">
    <property type="entry name" value="RDRP"/>
</dbReference>